<evidence type="ECO:0000313" key="2">
    <source>
        <dbReference type="EMBL" id="GFG35932.1"/>
    </source>
</evidence>
<organism evidence="2 3">
    <name type="scientific">Coptotermes formosanus</name>
    <name type="common">Formosan subterranean termite</name>
    <dbReference type="NCBI Taxonomy" id="36987"/>
    <lineage>
        <taxon>Eukaryota</taxon>
        <taxon>Metazoa</taxon>
        <taxon>Ecdysozoa</taxon>
        <taxon>Arthropoda</taxon>
        <taxon>Hexapoda</taxon>
        <taxon>Insecta</taxon>
        <taxon>Pterygota</taxon>
        <taxon>Neoptera</taxon>
        <taxon>Polyneoptera</taxon>
        <taxon>Dictyoptera</taxon>
        <taxon>Blattodea</taxon>
        <taxon>Blattoidea</taxon>
        <taxon>Termitoidae</taxon>
        <taxon>Rhinotermitidae</taxon>
        <taxon>Coptotermes</taxon>
    </lineage>
</organism>
<keyword evidence="1" id="KW-1133">Transmembrane helix</keyword>
<evidence type="ECO:0000256" key="1">
    <source>
        <dbReference type="SAM" id="Phobius"/>
    </source>
</evidence>
<proteinExistence type="predicted"/>
<dbReference type="AlphaFoldDB" id="A0A6L2PXE4"/>
<dbReference type="EMBL" id="BLKM01000587">
    <property type="protein sequence ID" value="GFG35932.1"/>
    <property type="molecule type" value="Genomic_DNA"/>
</dbReference>
<name>A0A6L2PXE4_COPFO</name>
<keyword evidence="3" id="KW-1185">Reference proteome</keyword>
<dbReference type="Proteomes" id="UP000502823">
    <property type="component" value="Unassembled WGS sequence"/>
</dbReference>
<accession>A0A6L2PXE4</accession>
<reference evidence="3" key="1">
    <citation type="submission" date="2020-01" db="EMBL/GenBank/DDBJ databases">
        <title>Draft genome sequence of the Termite Coptotermes fromosanus.</title>
        <authorList>
            <person name="Itakura S."/>
            <person name="Yosikawa Y."/>
            <person name="Umezawa K."/>
        </authorList>
    </citation>
    <scope>NUCLEOTIDE SEQUENCE [LARGE SCALE GENOMIC DNA]</scope>
</reference>
<comment type="caution">
    <text evidence="2">The sequence shown here is derived from an EMBL/GenBank/DDBJ whole genome shotgun (WGS) entry which is preliminary data.</text>
</comment>
<protein>
    <submittedName>
        <fullName evidence="2">Uncharacterized protein</fullName>
    </submittedName>
</protein>
<keyword evidence="1" id="KW-0812">Transmembrane</keyword>
<dbReference type="InParanoid" id="A0A6L2PXE4"/>
<gene>
    <name evidence="2" type="ORF">Cfor_05284</name>
</gene>
<feature type="transmembrane region" description="Helical" evidence="1">
    <location>
        <begin position="38"/>
        <end position="57"/>
    </location>
</feature>
<keyword evidence="1" id="KW-0472">Membrane</keyword>
<evidence type="ECO:0000313" key="3">
    <source>
        <dbReference type="Proteomes" id="UP000502823"/>
    </source>
</evidence>
<sequence>MGQRHQRRRHQFPHNQHCTALHFPPVSNPTLSVSNATYLWMLAIVFITCSGTLFTVAEGKTLKDVTSSVEHQQVFERSAAEGALGASDYPDYQAGVRYDEYPVIVPKRTALLLDRIMTALQKAVEDEKGGPNFAPDPAENKSRGVFWLPASIGSVVCCYSGKVVHAEAAAGNVIASQLFDSNSEEFLIKNIVLVHTEVTGAEMNTSILLSVASCNSNAIKAKFL</sequence>
<dbReference type="OrthoDB" id="7464898at2759"/>